<dbReference type="GO" id="GO:0000049">
    <property type="term" value="F:tRNA binding"/>
    <property type="evidence" value="ECO:0007669"/>
    <property type="project" value="TreeGrafter"/>
</dbReference>
<comment type="caution">
    <text evidence="18">The sequence shown here is derived from an EMBL/GenBank/DDBJ whole genome shotgun (WGS) entry which is preliminary data.</text>
</comment>
<dbReference type="AlphaFoldDB" id="A0A232LVU4"/>
<evidence type="ECO:0000256" key="2">
    <source>
        <dbReference type="ARBA" id="ARBA00004496"/>
    </source>
</evidence>
<proteinExistence type="predicted"/>
<evidence type="ECO:0000256" key="13">
    <source>
        <dbReference type="ARBA" id="ARBA00032166"/>
    </source>
</evidence>
<dbReference type="FunFam" id="3.40.1280.30:FF:000004">
    <property type="entry name" value="tRNA (guanine(9)-N1)-methyltransferase"/>
    <property type="match status" value="1"/>
</dbReference>
<evidence type="ECO:0000256" key="1">
    <source>
        <dbReference type="ARBA" id="ARBA00004123"/>
    </source>
</evidence>
<dbReference type="GO" id="GO:0005634">
    <property type="term" value="C:nucleus"/>
    <property type="evidence" value="ECO:0007669"/>
    <property type="project" value="UniProtKB-SubCell"/>
</dbReference>
<keyword evidence="11" id="KW-0539">Nucleus</keyword>
<dbReference type="PROSITE" id="PS51675">
    <property type="entry name" value="SAM_MT_TRM10"/>
    <property type="match status" value="1"/>
</dbReference>
<feature type="compositionally biased region" description="Basic and acidic residues" evidence="16">
    <location>
        <begin position="356"/>
        <end position="368"/>
    </location>
</feature>
<feature type="compositionally biased region" description="Basic residues" evidence="16">
    <location>
        <begin position="95"/>
        <end position="112"/>
    </location>
</feature>
<evidence type="ECO:0000313" key="19">
    <source>
        <dbReference type="Proteomes" id="UP000243515"/>
    </source>
</evidence>
<dbReference type="EMBL" id="NPHW01004215">
    <property type="protein sequence ID" value="OXV08275.1"/>
    <property type="molecule type" value="Genomic_DNA"/>
</dbReference>
<keyword evidence="19" id="KW-1185">Reference proteome</keyword>
<gene>
    <name evidence="18" type="ORF">Egran_03962</name>
</gene>
<name>A0A232LVU4_9EURO</name>
<keyword evidence="7" id="KW-0489">Methyltransferase</keyword>
<feature type="compositionally biased region" description="Acidic residues" evidence="16">
    <location>
        <begin position="371"/>
        <end position="386"/>
    </location>
</feature>
<dbReference type="Gene3D" id="3.40.1280.30">
    <property type="match status" value="1"/>
</dbReference>
<evidence type="ECO:0000256" key="9">
    <source>
        <dbReference type="ARBA" id="ARBA00022691"/>
    </source>
</evidence>
<feature type="region of interest" description="Disordered" evidence="16">
    <location>
        <begin position="350"/>
        <end position="393"/>
    </location>
</feature>
<dbReference type="GO" id="GO:0002939">
    <property type="term" value="P:tRNA N1-guanine methylation"/>
    <property type="evidence" value="ECO:0007669"/>
    <property type="project" value="TreeGrafter"/>
</dbReference>
<dbReference type="PANTHER" id="PTHR13563">
    <property type="entry name" value="TRNA (GUANINE-9-) METHYLTRANSFERASE"/>
    <property type="match status" value="1"/>
</dbReference>
<evidence type="ECO:0000256" key="3">
    <source>
        <dbReference type="ARBA" id="ARBA00011245"/>
    </source>
</evidence>
<sequence>MEADERPTKLQKLSCDQSDDENENPHDDLAPVMTGAIDPNEDTLGSPLSTEAAHDIANCSHDQREQSGDVPASMSKTQWKKLQRQQKWEAGRDLRKVKRKEKLIARKERKRAAREVSDGNSVQGNNNNLADMAHQRRLRSVLLPVTFILDCCFDDLMVDKERISLASQLSRCYSDNSRALYRSHMVISSFDKLLKDRFDTTLRKAHKGWKGVRFMQEDFVHAATMAKNWMEPPKGGKMQGLLEAWTNAKPEDGEIVYLTGDSPDTLTELKPYSSYIIGGLVDKNRHKGICYKTAVERGIKTAKLPIGDYMEMSSRFVLTTNHVVEIMLKWLESGDWGEAFLQVMPKRKGGVLKRRVSQDAEKDEKDGETASSDEDEDQDPAPDEIPADPIEAS</sequence>
<evidence type="ECO:0000256" key="10">
    <source>
        <dbReference type="ARBA" id="ARBA00022694"/>
    </source>
</evidence>
<evidence type="ECO:0000256" key="8">
    <source>
        <dbReference type="ARBA" id="ARBA00022679"/>
    </source>
</evidence>
<feature type="domain" description="SAM-dependent MTase TRM10-type" evidence="17">
    <location>
        <begin position="133"/>
        <end position="351"/>
    </location>
</feature>
<dbReference type="PANTHER" id="PTHR13563:SF13">
    <property type="entry name" value="TRNA METHYLTRANSFERASE 10 HOMOLOG A"/>
    <property type="match status" value="1"/>
</dbReference>
<evidence type="ECO:0000256" key="5">
    <source>
        <dbReference type="ARBA" id="ARBA00020451"/>
    </source>
</evidence>
<evidence type="ECO:0000256" key="4">
    <source>
        <dbReference type="ARBA" id="ARBA00012797"/>
    </source>
</evidence>
<feature type="compositionally biased region" description="Polar residues" evidence="16">
    <location>
        <begin position="118"/>
        <end position="128"/>
    </location>
</feature>
<keyword evidence="9" id="KW-0949">S-adenosyl-L-methionine</keyword>
<accession>A0A232LVU4</accession>
<feature type="region of interest" description="Disordered" evidence="16">
    <location>
        <begin position="1"/>
        <end position="128"/>
    </location>
</feature>
<keyword evidence="8" id="KW-0808">Transferase</keyword>
<dbReference type="OrthoDB" id="278300at2759"/>
<evidence type="ECO:0000256" key="14">
    <source>
        <dbReference type="ARBA" id="ARBA00048434"/>
    </source>
</evidence>
<evidence type="ECO:0000256" key="15">
    <source>
        <dbReference type="ARBA" id="ARBA00056529"/>
    </source>
</evidence>
<evidence type="ECO:0000256" key="11">
    <source>
        <dbReference type="ARBA" id="ARBA00023242"/>
    </source>
</evidence>
<evidence type="ECO:0000256" key="16">
    <source>
        <dbReference type="SAM" id="MobiDB-lite"/>
    </source>
</evidence>
<evidence type="ECO:0000256" key="7">
    <source>
        <dbReference type="ARBA" id="ARBA00022603"/>
    </source>
</evidence>
<comment type="function">
    <text evidence="15">S-adenosyl-L-methionine-dependent guanine N(1)-methyltransferase that catalyzes the formation of N(1)-methylguanine at position 9 (m1G9) in cytoplasmic tRNA.</text>
</comment>
<keyword evidence="6" id="KW-0963">Cytoplasm</keyword>
<dbReference type="Proteomes" id="UP000243515">
    <property type="component" value="Unassembled WGS sequence"/>
</dbReference>
<organism evidence="18 19">
    <name type="scientific">Elaphomyces granulatus</name>
    <dbReference type="NCBI Taxonomy" id="519963"/>
    <lineage>
        <taxon>Eukaryota</taxon>
        <taxon>Fungi</taxon>
        <taxon>Dikarya</taxon>
        <taxon>Ascomycota</taxon>
        <taxon>Pezizomycotina</taxon>
        <taxon>Eurotiomycetes</taxon>
        <taxon>Eurotiomycetidae</taxon>
        <taxon>Eurotiales</taxon>
        <taxon>Elaphomycetaceae</taxon>
        <taxon>Elaphomyces</taxon>
    </lineage>
</organism>
<protein>
    <recommendedName>
        <fullName evidence="5">tRNA (guanine(9)-N1)-methyltransferase</fullName>
        <ecNumber evidence="4">2.1.1.221</ecNumber>
    </recommendedName>
    <alternativeName>
        <fullName evidence="13">tRNA methyltransferase 10</fullName>
    </alternativeName>
    <alternativeName>
        <fullName evidence="12">tRNA(m1G9)-methyltransferase</fullName>
    </alternativeName>
</protein>
<dbReference type="CDD" id="cd18089">
    <property type="entry name" value="SPOUT_Trm10-like"/>
    <property type="match status" value="1"/>
</dbReference>
<dbReference type="InterPro" id="IPR028564">
    <property type="entry name" value="MT_TRM10-typ"/>
</dbReference>
<comment type="catalytic activity">
    <reaction evidence="14">
        <text>guanosine(9) in tRNA + S-adenosyl-L-methionine = N(1)-methylguanosine(9) in tRNA + S-adenosyl-L-homocysteine + H(+)</text>
        <dbReference type="Rhea" id="RHEA:43156"/>
        <dbReference type="Rhea" id="RHEA-COMP:10367"/>
        <dbReference type="Rhea" id="RHEA-COMP:10368"/>
        <dbReference type="ChEBI" id="CHEBI:15378"/>
        <dbReference type="ChEBI" id="CHEBI:57856"/>
        <dbReference type="ChEBI" id="CHEBI:59789"/>
        <dbReference type="ChEBI" id="CHEBI:73542"/>
        <dbReference type="ChEBI" id="CHEBI:74269"/>
        <dbReference type="EC" id="2.1.1.221"/>
    </reaction>
</comment>
<reference evidence="18 19" key="1">
    <citation type="journal article" date="2015" name="Environ. Microbiol.">
        <title>Metagenome sequence of Elaphomyces granulatus from sporocarp tissue reveals Ascomycota ectomycorrhizal fingerprints of genome expansion and a Proteobacteria-rich microbiome.</title>
        <authorList>
            <person name="Quandt C.A."/>
            <person name="Kohler A."/>
            <person name="Hesse C.N."/>
            <person name="Sharpton T.J."/>
            <person name="Martin F."/>
            <person name="Spatafora J.W."/>
        </authorList>
    </citation>
    <scope>NUCLEOTIDE SEQUENCE [LARGE SCALE GENOMIC DNA]</scope>
    <source>
        <strain evidence="18 19">OSC145934</strain>
    </source>
</reference>
<evidence type="ECO:0000256" key="12">
    <source>
        <dbReference type="ARBA" id="ARBA00031792"/>
    </source>
</evidence>
<evidence type="ECO:0000259" key="17">
    <source>
        <dbReference type="PROSITE" id="PS51675"/>
    </source>
</evidence>
<comment type="subunit">
    <text evidence="3">Monomer.</text>
</comment>
<keyword evidence="10" id="KW-0819">tRNA processing</keyword>
<dbReference type="EC" id="2.1.1.221" evidence="4"/>
<dbReference type="GO" id="GO:0005737">
    <property type="term" value="C:cytoplasm"/>
    <property type="evidence" value="ECO:0007669"/>
    <property type="project" value="UniProtKB-SubCell"/>
</dbReference>
<dbReference type="InterPro" id="IPR038459">
    <property type="entry name" value="MT_TRM10-typ_sf"/>
</dbReference>
<evidence type="ECO:0000256" key="6">
    <source>
        <dbReference type="ARBA" id="ARBA00022490"/>
    </source>
</evidence>
<dbReference type="GO" id="GO:0052905">
    <property type="term" value="F:tRNA (guanosine(9)-N1)-methyltransferase activity"/>
    <property type="evidence" value="ECO:0007669"/>
    <property type="project" value="UniProtKB-EC"/>
</dbReference>
<dbReference type="InterPro" id="IPR007356">
    <property type="entry name" value="tRNA_m1G_MeTrfase_euk"/>
</dbReference>
<evidence type="ECO:0000313" key="18">
    <source>
        <dbReference type="EMBL" id="OXV08275.1"/>
    </source>
</evidence>
<comment type="subcellular location">
    <subcellularLocation>
        <location evidence="2">Cytoplasm</location>
    </subcellularLocation>
    <subcellularLocation>
        <location evidence="1">Nucleus</location>
    </subcellularLocation>
</comment>